<dbReference type="Pfam" id="PF04993">
    <property type="entry name" value="TfoX_N"/>
    <property type="match status" value="1"/>
</dbReference>
<name>A0ABS7UAI0_9ACTN</name>
<evidence type="ECO:0000313" key="3">
    <source>
        <dbReference type="Proteomes" id="UP000780875"/>
    </source>
</evidence>
<dbReference type="Gene3D" id="3.30.1460.30">
    <property type="entry name" value="YgaC/TfoX-N like chaperone"/>
    <property type="match status" value="1"/>
</dbReference>
<feature type="domain" description="TfoX N-terminal" evidence="1">
    <location>
        <begin position="21"/>
        <end position="104"/>
    </location>
</feature>
<gene>
    <name evidence="2" type="ORF">K8U61_05720</name>
</gene>
<accession>A0ABS7UAI0</accession>
<evidence type="ECO:0000313" key="2">
    <source>
        <dbReference type="EMBL" id="MBZ5737652.1"/>
    </source>
</evidence>
<evidence type="ECO:0000259" key="1">
    <source>
        <dbReference type="Pfam" id="PF04993"/>
    </source>
</evidence>
<dbReference type="EMBL" id="JAIQZJ010000002">
    <property type="protein sequence ID" value="MBZ5737652.1"/>
    <property type="molecule type" value="Genomic_DNA"/>
</dbReference>
<proteinExistence type="predicted"/>
<comment type="caution">
    <text evidence="2">The sequence shown here is derived from an EMBL/GenBank/DDBJ whole genome shotgun (WGS) entry which is preliminary data.</text>
</comment>
<keyword evidence="3" id="KW-1185">Reference proteome</keyword>
<protein>
    <submittedName>
        <fullName evidence="2">TfoX/Sxy family protein</fullName>
    </submittedName>
</protein>
<dbReference type="Proteomes" id="UP000780875">
    <property type="component" value="Unassembled WGS sequence"/>
</dbReference>
<dbReference type="SUPFAM" id="SSF159894">
    <property type="entry name" value="YgaC/TfoX-N like"/>
    <property type="match status" value="1"/>
</dbReference>
<dbReference type="InterPro" id="IPR007076">
    <property type="entry name" value="TfoX_N"/>
</dbReference>
<sequence length="110" mass="12252">MGYDEELAGRIRDIALGEPGLSEQKMFGGLAFLVHGHMAVAVSHRGGLLLRVPPERTEELLREPHTDEFVMRERTMAGWLRVEPAGVESEADLERWAAIGLEHARSLPPK</sequence>
<dbReference type="RefSeq" id="WP_224122028.1">
    <property type="nucleotide sequence ID" value="NZ_JAIQZJ010000002.1"/>
</dbReference>
<reference evidence="2 3" key="1">
    <citation type="submission" date="2021-09" db="EMBL/GenBank/DDBJ databases">
        <title>Whole genome sequence of Nocardioides sp. GBK3QG-3.</title>
        <authorList>
            <person name="Tuo L."/>
        </authorList>
    </citation>
    <scope>NUCLEOTIDE SEQUENCE [LARGE SCALE GENOMIC DNA]</scope>
    <source>
        <strain evidence="2 3">GBK3QG-3</strain>
    </source>
</reference>
<organism evidence="2 3">
    <name type="scientific">Nocardioides mangrovi</name>
    <dbReference type="NCBI Taxonomy" id="2874580"/>
    <lineage>
        <taxon>Bacteria</taxon>
        <taxon>Bacillati</taxon>
        <taxon>Actinomycetota</taxon>
        <taxon>Actinomycetes</taxon>
        <taxon>Propionibacteriales</taxon>
        <taxon>Nocardioidaceae</taxon>
        <taxon>Nocardioides</taxon>
    </lineage>
</organism>